<keyword evidence="8" id="KW-1185">Reference proteome</keyword>
<dbReference type="PANTHER" id="PTHR30290">
    <property type="entry name" value="PERIPLASMIC BINDING COMPONENT OF ABC TRANSPORTER"/>
    <property type="match status" value="1"/>
</dbReference>
<protein>
    <submittedName>
        <fullName evidence="7">ABC transporter substrate-binding protein</fullName>
    </submittedName>
</protein>
<dbReference type="GO" id="GO:0015833">
    <property type="term" value="P:peptide transport"/>
    <property type="evidence" value="ECO:0007669"/>
    <property type="project" value="TreeGrafter"/>
</dbReference>
<evidence type="ECO:0000256" key="3">
    <source>
        <dbReference type="ARBA" id="ARBA00022729"/>
    </source>
</evidence>
<dbReference type="Pfam" id="PF00496">
    <property type="entry name" value="SBP_bac_5"/>
    <property type="match status" value="1"/>
</dbReference>
<dbReference type="GO" id="GO:1904680">
    <property type="term" value="F:peptide transmembrane transporter activity"/>
    <property type="evidence" value="ECO:0007669"/>
    <property type="project" value="TreeGrafter"/>
</dbReference>
<accession>A0A7G9G4L9</accession>
<evidence type="ECO:0000256" key="2">
    <source>
        <dbReference type="ARBA" id="ARBA00022448"/>
    </source>
</evidence>
<evidence type="ECO:0000256" key="5">
    <source>
        <dbReference type="SAM" id="SignalP"/>
    </source>
</evidence>
<evidence type="ECO:0000313" key="7">
    <source>
        <dbReference type="EMBL" id="QNM05751.1"/>
    </source>
</evidence>
<feature type="compositionally biased region" description="Basic and acidic residues" evidence="4">
    <location>
        <begin position="40"/>
        <end position="61"/>
    </location>
</feature>
<dbReference type="RefSeq" id="WP_249303008.1">
    <property type="nucleotide sequence ID" value="NZ_CP060634.1"/>
</dbReference>
<proteinExistence type="inferred from homology"/>
<evidence type="ECO:0000259" key="6">
    <source>
        <dbReference type="Pfam" id="PF00496"/>
    </source>
</evidence>
<sequence length="559" mass="62042">MKKGMKALAVLLCITALAAGCGRSGDSGTSTVKPSQTTDGAEKTEKEETEKNEGEPAEAKTEVTIGFSSEGDSFDPCTGFGYTGSPLYSSLVKVNGDDQLENDLATEYTVNDDALTWTFKIRDDVTFTNGDPLKASDVAFSFNTAKEKATYMDLTMMESCLATDDTTVEFKLSKPCVTFIYTVAQMGIVPEHAYSDKFGLEVDQIIGSGPYKMVQWDKGQQFILEANESYYGEQPKIKRAVVLIQEEDARFVAAQAGEVDIALTSATLAATEIKGMHVEEVESVDNRGITLPTVPDEGKTTEDGYKIGNNITCDVKVRKALCYGIDREKIIEEALNGYAAPAYSECDGMLWWNKEDVIDTDIEYANKLLEESGWKDTDGDGIREKDGEKLSFNLMYFAGDSMRQAVAMSVANQAKENMGFDINVEGVSADDTVKRMFSEPMIMGWGSDSPMTSYMLYHSSNAGKTDFYNPEFYTSEKTDEYLDKAMNSLTIEDSYEWWQKAQWDGETGTSMRGEAPWAFYVNMTHLYYVKDGLDIGNQRIHAHGQAWPLIANLAEWTWE</sequence>
<feature type="signal peptide" evidence="5">
    <location>
        <begin position="1"/>
        <end position="18"/>
    </location>
</feature>
<comment type="similarity">
    <text evidence="1">Belongs to the bacterial solute-binding protein 5 family.</text>
</comment>
<feature type="chain" id="PRO_5028819002" evidence="5">
    <location>
        <begin position="19"/>
        <end position="559"/>
    </location>
</feature>
<dbReference type="KEGG" id="qdo:H9Q78_00830"/>
<dbReference type="InterPro" id="IPR030678">
    <property type="entry name" value="Peptide/Ni-bd"/>
</dbReference>
<dbReference type="InterPro" id="IPR039424">
    <property type="entry name" value="SBP_5"/>
</dbReference>
<dbReference type="Gene3D" id="3.10.105.10">
    <property type="entry name" value="Dipeptide-binding Protein, Domain 3"/>
    <property type="match status" value="1"/>
</dbReference>
<dbReference type="InterPro" id="IPR000914">
    <property type="entry name" value="SBP_5_dom"/>
</dbReference>
<keyword evidence="2" id="KW-0813">Transport</keyword>
<feature type="domain" description="Solute-binding protein family 5" evidence="6">
    <location>
        <begin position="100"/>
        <end position="463"/>
    </location>
</feature>
<dbReference type="GO" id="GO:0043190">
    <property type="term" value="C:ATP-binding cassette (ABC) transporter complex"/>
    <property type="evidence" value="ECO:0007669"/>
    <property type="project" value="InterPro"/>
</dbReference>
<keyword evidence="3 5" id="KW-0732">Signal</keyword>
<dbReference type="Proteomes" id="UP000515823">
    <property type="component" value="Chromosome"/>
</dbReference>
<evidence type="ECO:0000313" key="8">
    <source>
        <dbReference type="Proteomes" id="UP000515823"/>
    </source>
</evidence>
<evidence type="ECO:0000256" key="1">
    <source>
        <dbReference type="ARBA" id="ARBA00005695"/>
    </source>
</evidence>
<dbReference type="GO" id="GO:0042597">
    <property type="term" value="C:periplasmic space"/>
    <property type="evidence" value="ECO:0007669"/>
    <property type="project" value="UniProtKB-ARBA"/>
</dbReference>
<evidence type="ECO:0000256" key="4">
    <source>
        <dbReference type="SAM" id="MobiDB-lite"/>
    </source>
</evidence>
<gene>
    <name evidence="7" type="ORF">H9Q78_00830</name>
</gene>
<dbReference type="PANTHER" id="PTHR30290:SF9">
    <property type="entry name" value="OLIGOPEPTIDE-BINDING PROTEIN APPA"/>
    <property type="match status" value="1"/>
</dbReference>
<dbReference type="PIRSF" id="PIRSF002741">
    <property type="entry name" value="MppA"/>
    <property type="match status" value="1"/>
</dbReference>
<dbReference type="EMBL" id="CP060634">
    <property type="protein sequence ID" value="QNM05751.1"/>
    <property type="molecule type" value="Genomic_DNA"/>
</dbReference>
<reference evidence="7 8" key="1">
    <citation type="submission" date="2020-08" db="EMBL/GenBank/DDBJ databases">
        <authorList>
            <person name="Liu C."/>
            <person name="Sun Q."/>
        </authorList>
    </citation>
    <scope>NUCLEOTIDE SEQUENCE [LARGE SCALE GENOMIC DNA]</scope>
    <source>
        <strain evidence="7 8">NSJ-38</strain>
    </source>
</reference>
<dbReference type="AlphaFoldDB" id="A0A7G9G4L9"/>
<feature type="compositionally biased region" description="Polar residues" evidence="4">
    <location>
        <begin position="26"/>
        <end position="36"/>
    </location>
</feature>
<organism evidence="7 8">
    <name type="scientific">Qiania dongpingensis</name>
    <dbReference type="NCBI Taxonomy" id="2763669"/>
    <lineage>
        <taxon>Bacteria</taxon>
        <taxon>Bacillati</taxon>
        <taxon>Bacillota</taxon>
        <taxon>Clostridia</taxon>
        <taxon>Lachnospirales</taxon>
        <taxon>Lachnospiraceae</taxon>
        <taxon>Qiania</taxon>
    </lineage>
</organism>
<dbReference type="PROSITE" id="PS51257">
    <property type="entry name" value="PROKAR_LIPOPROTEIN"/>
    <property type="match status" value="1"/>
</dbReference>
<dbReference type="CDD" id="cd08518">
    <property type="entry name" value="PBP2_NikA_DppA_OppA_like_19"/>
    <property type="match status" value="1"/>
</dbReference>
<dbReference type="SUPFAM" id="SSF53850">
    <property type="entry name" value="Periplasmic binding protein-like II"/>
    <property type="match status" value="1"/>
</dbReference>
<dbReference type="Gene3D" id="3.40.190.10">
    <property type="entry name" value="Periplasmic binding protein-like II"/>
    <property type="match status" value="1"/>
</dbReference>
<name>A0A7G9G4L9_9FIRM</name>
<feature type="region of interest" description="Disordered" evidence="4">
    <location>
        <begin position="22"/>
        <end position="62"/>
    </location>
</feature>